<gene>
    <name evidence="3" type="ORF">PTSG_09784</name>
</gene>
<dbReference type="Proteomes" id="UP000007799">
    <property type="component" value="Unassembled WGS sequence"/>
</dbReference>
<dbReference type="PANTHER" id="PTHR24416:SF611">
    <property type="entry name" value="TYROSINE-PROTEIN KINASE TRANSMEMBRANE RECEPTOR ROR"/>
    <property type="match status" value="1"/>
</dbReference>
<evidence type="ECO:0000256" key="1">
    <source>
        <dbReference type="SAM" id="MobiDB-lite"/>
    </source>
</evidence>
<protein>
    <recommendedName>
        <fullName evidence="2">Serine-threonine/tyrosine-protein kinase catalytic domain-containing protein</fullName>
    </recommendedName>
</protein>
<keyword evidence="4" id="KW-1185">Reference proteome</keyword>
<dbReference type="OrthoDB" id="4062651at2759"/>
<dbReference type="GO" id="GO:0004714">
    <property type="term" value="F:transmembrane receptor protein tyrosine kinase activity"/>
    <property type="evidence" value="ECO:0007669"/>
    <property type="project" value="TreeGrafter"/>
</dbReference>
<dbReference type="GO" id="GO:0043235">
    <property type="term" value="C:receptor complex"/>
    <property type="evidence" value="ECO:0007669"/>
    <property type="project" value="TreeGrafter"/>
</dbReference>
<dbReference type="Pfam" id="PF07714">
    <property type="entry name" value="PK_Tyr_Ser-Thr"/>
    <property type="match status" value="1"/>
</dbReference>
<dbReference type="STRING" id="946362.F2UP19"/>
<dbReference type="RefSeq" id="XP_004989143.1">
    <property type="nucleotide sequence ID" value="XM_004989086.1"/>
</dbReference>
<dbReference type="AlphaFoldDB" id="F2UP19"/>
<feature type="compositionally biased region" description="Basic residues" evidence="1">
    <location>
        <begin position="173"/>
        <end position="182"/>
    </location>
</feature>
<dbReference type="PANTHER" id="PTHR24416">
    <property type="entry name" value="TYROSINE-PROTEIN KINASE RECEPTOR"/>
    <property type="match status" value="1"/>
</dbReference>
<accession>F2UP19</accession>
<feature type="region of interest" description="Disordered" evidence="1">
    <location>
        <begin position="68"/>
        <end position="124"/>
    </location>
</feature>
<dbReference type="Gene3D" id="1.10.510.10">
    <property type="entry name" value="Transferase(Phosphotransferase) domain 1"/>
    <property type="match status" value="1"/>
</dbReference>
<dbReference type="SUPFAM" id="SSF56112">
    <property type="entry name" value="Protein kinase-like (PK-like)"/>
    <property type="match status" value="1"/>
</dbReference>
<feature type="domain" description="Serine-threonine/tyrosine-protein kinase catalytic" evidence="2">
    <location>
        <begin position="3"/>
        <end position="41"/>
    </location>
</feature>
<organism evidence="4">
    <name type="scientific">Salpingoeca rosetta (strain ATCC 50818 / BSB-021)</name>
    <dbReference type="NCBI Taxonomy" id="946362"/>
    <lineage>
        <taxon>Eukaryota</taxon>
        <taxon>Choanoflagellata</taxon>
        <taxon>Craspedida</taxon>
        <taxon>Salpingoecidae</taxon>
        <taxon>Salpingoeca</taxon>
    </lineage>
</organism>
<evidence type="ECO:0000313" key="4">
    <source>
        <dbReference type="Proteomes" id="UP000007799"/>
    </source>
</evidence>
<dbReference type="InterPro" id="IPR050122">
    <property type="entry name" value="RTK"/>
</dbReference>
<sequence>MLGTRMDKPNGCPDSLYVIMRQCWHMGPNSRPDFEDLLASLVELHRAYSRSETRAGVFNPRKSIIMNLSGGDDDNGDGSHESFHQSRRAIEQSFHSPTGGARNPPSDRLTKISYSPTPDEAADSNRMAALRSHVGNYTLGRGLAKSIKNLRNTSESPHRLRSISDVEDTMKPTPKRHSHSAVHHQDSPNLPRNTKPHHSHHGADYHAYDRAEDTEELHGVRAVSDKFDEAFALDDIRRSNPLYHLDEYDNVLAYKRDPVRREFIAAAPDDIRAGELVFERVHVFPGQTPRPEKFEFWDPHDRDYMYVPMSEDLRFHIVRGINA</sequence>
<name>F2UP19_SALR5</name>
<dbReference type="GeneID" id="16069685"/>
<dbReference type="GO" id="GO:0007169">
    <property type="term" value="P:cell surface receptor protein tyrosine kinase signaling pathway"/>
    <property type="evidence" value="ECO:0007669"/>
    <property type="project" value="TreeGrafter"/>
</dbReference>
<dbReference type="KEGG" id="sre:PTSG_09784"/>
<proteinExistence type="predicted"/>
<dbReference type="InterPro" id="IPR011009">
    <property type="entry name" value="Kinase-like_dom_sf"/>
</dbReference>
<feature type="compositionally biased region" description="Basic and acidic residues" evidence="1">
    <location>
        <begin position="156"/>
        <end position="170"/>
    </location>
</feature>
<feature type="region of interest" description="Disordered" evidence="1">
    <location>
        <begin position="148"/>
        <end position="203"/>
    </location>
</feature>
<reference evidence="3" key="1">
    <citation type="submission" date="2009-08" db="EMBL/GenBank/DDBJ databases">
        <title>Annotation of Salpingoeca rosetta.</title>
        <authorList>
            <consortium name="The Broad Institute Genome Sequencing Platform"/>
            <person name="Russ C."/>
            <person name="Cuomo C."/>
            <person name="Burger G."/>
            <person name="Gray M.W."/>
            <person name="Holland P.W.H."/>
            <person name="King N."/>
            <person name="Lang F.B.F."/>
            <person name="Roger A.J."/>
            <person name="Ruiz-Trillo I."/>
            <person name="Young S.K."/>
            <person name="Zeng Q."/>
            <person name="Gargeya S."/>
            <person name="Alvarado L."/>
            <person name="Berlin A."/>
            <person name="Chapman S.B."/>
            <person name="Chen Z."/>
            <person name="Freedman E."/>
            <person name="Gellesch M."/>
            <person name="Goldberg J."/>
            <person name="Griggs A."/>
            <person name="Gujja S."/>
            <person name="Heilman E."/>
            <person name="Heiman D."/>
            <person name="Howarth C."/>
            <person name="Mehta T."/>
            <person name="Neiman D."/>
            <person name="Pearson M."/>
            <person name="Roberts A."/>
            <person name="Saif S."/>
            <person name="Shea T."/>
            <person name="Shenoy N."/>
            <person name="Sisk P."/>
            <person name="Stolte C."/>
            <person name="Sykes S."/>
            <person name="White J."/>
            <person name="Yandava C."/>
            <person name="Haas B."/>
            <person name="Nusbaum C."/>
            <person name="Birren B."/>
        </authorList>
    </citation>
    <scope>NUCLEOTIDE SEQUENCE [LARGE SCALE GENOMIC DNA]</scope>
    <source>
        <strain evidence="3">ATCC 50818</strain>
    </source>
</reference>
<evidence type="ECO:0000259" key="2">
    <source>
        <dbReference type="Pfam" id="PF07714"/>
    </source>
</evidence>
<dbReference type="InParanoid" id="F2UP19"/>
<dbReference type="InterPro" id="IPR001245">
    <property type="entry name" value="Ser-Thr/Tyr_kinase_cat_dom"/>
</dbReference>
<feature type="compositionally biased region" description="Basic and acidic residues" evidence="1">
    <location>
        <begin position="77"/>
        <end position="90"/>
    </location>
</feature>
<dbReference type="EMBL" id="GL832985">
    <property type="protein sequence ID" value="EGD79374.1"/>
    <property type="molecule type" value="Genomic_DNA"/>
</dbReference>
<evidence type="ECO:0000313" key="3">
    <source>
        <dbReference type="EMBL" id="EGD79374.1"/>
    </source>
</evidence>
<dbReference type="GO" id="GO:0005886">
    <property type="term" value="C:plasma membrane"/>
    <property type="evidence" value="ECO:0007669"/>
    <property type="project" value="TreeGrafter"/>
</dbReference>